<dbReference type="EC" id="2.4.2.19" evidence="5"/>
<feature type="binding site" evidence="13">
    <location>
        <begin position="146"/>
        <end position="148"/>
    </location>
    <ligand>
        <name>substrate</name>
    </ligand>
</feature>
<keyword evidence="8 12" id="KW-0808">Transferase</keyword>
<gene>
    <name evidence="16" type="ordered locus">Rfer_1318</name>
</gene>
<dbReference type="UniPathway" id="UPA00253">
    <property type="reaction ID" value="UER00331"/>
</dbReference>
<dbReference type="KEGG" id="rfr:Rfer_1318"/>
<keyword evidence="7 12" id="KW-0328">Glycosyltransferase</keyword>
<dbReference type="PANTHER" id="PTHR32179:SF3">
    <property type="entry name" value="NICOTINATE-NUCLEOTIDE PYROPHOSPHORYLASE [CARBOXYLATING]"/>
    <property type="match status" value="1"/>
</dbReference>
<evidence type="ECO:0000256" key="1">
    <source>
        <dbReference type="ARBA" id="ARBA00003237"/>
    </source>
</evidence>
<dbReference type="InterPro" id="IPR027277">
    <property type="entry name" value="NadC/ModD"/>
</dbReference>
<evidence type="ECO:0000256" key="2">
    <source>
        <dbReference type="ARBA" id="ARBA00004893"/>
    </source>
</evidence>
<feature type="binding site" evidence="13">
    <location>
        <position position="231"/>
    </location>
    <ligand>
        <name>substrate</name>
    </ligand>
</feature>
<dbReference type="PANTHER" id="PTHR32179">
    <property type="entry name" value="NICOTINATE-NUCLEOTIDE PYROPHOSPHORYLASE [CARBOXYLATING]"/>
    <property type="match status" value="1"/>
</dbReference>
<feature type="domain" description="Quinolinate phosphoribosyl transferase C-terminal" evidence="14">
    <location>
        <begin position="122"/>
        <end position="290"/>
    </location>
</feature>
<dbReference type="SUPFAM" id="SSF54675">
    <property type="entry name" value="Nicotinate/Quinolinate PRTase N-terminal domain-like"/>
    <property type="match status" value="1"/>
</dbReference>
<dbReference type="Proteomes" id="UP000008332">
    <property type="component" value="Chromosome"/>
</dbReference>
<reference evidence="17" key="1">
    <citation type="submission" date="2006-02" db="EMBL/GenBank/DDBJ databases">
        <title>Complete sequence of chromosome of Rhodoferax ferrireducens DSM 15236.</title>
        <authorList>
            <person name="Copeland A."/>
            <person name="Lucas S."/>
            <person name="Lapidus A."/>
            <person name="Barry K."/>
            <person name="Detter J.C."/>
            <person name="Glavina del Rio T."/>
            <person name="Hammon N."/>
            <person name="Israni S."/>
            <person name="Pitluck S."/>
            <person name="Brettin T."/>
            <person name="Bruce D."/>
            <person name="Han C."/>
            <person name="Tapia R."/>
            <person name="Gilna P."/>
            <person name="Kiss H."/>
            <person name="Schmutz J."/>
            <person name="Larimer F."/>
            <person name="Land M."/>
            <person name="Kyrpides N."/>
            <person name="Ivanova N."/>
            <person name="Richardson P."/>
        </authorList>
    </citation>
    <scope>NUCLEOTIDE SEQUENCE [LARGE SCALE GENOMIC DNA]</scope>
    <source>
        <strain evidence="17">ATCC BAA-621 / DSM 15236 / T118</strain>
    </source>
</reference>
<protein>
    <recommendedName>
        <fullName evidence="11">Probable nicotinate-nucleotide pyrophosphorylase [carboxylating]</fullName>
        <ecNumber evidence="5">2.4.2.19</ecNumber>
    </recommendedName>
    <alternativeName>
        <fullName evidence="9">Quinolinate phosphoribosyltransferase [decarboxylating]</fullName>
    </alternativeName>
</protein>
<dbReference type="STRING" id="338969.Rfer_1318"/>
<dbReference type="InterPro" id="IPR036068">
    <property type="entry name" value="Nicotinate_pribotase-like_C"/>
</dbReference>
<comment type="pathway">
    <text evidence="2">Cofactor biosynthesis; NAD(+) biosynthesis; nicotinate D-ribonucleotide from quinolinate: step 1/1.</text>
</comment>
<evidence type="ECO:0000256" key="4">
    <source>
        <dbReference type="ARBA" id="ARBA00011218"/>
    </source>
</evidence>
<dbReference type="CDD" id="cd01572">
    <property type="entry name" value="QPRTase"/>
    <property type="match status" value="1"/>
</dbReference>
<comment type="catalytic activity">
    <reaction evidence="10">
        <text>nicotinate beta-D-ribonucleotide + CO2 + diphosphate = quinolinate + 5-phospho-alpha-D-ribose 1-diphosphate + 2 H(+)</text>
        <dbReference type="Rhea" id="RHEA:12733"/>
        <dbReference type="ChEBI" id="CHEBI:15378"/>
        <dbReference type="ChEBI" id="CHEBI:16526"/>
        <dbReference type="ChEBI" id="CHEBI:29959"/>
        <dbReference type="ChEBI" id="CHEBI:33019"/>
        <dbReference type="ChEBI" id="CHEBI:57502"/>
        <dbReference type="ChEBI" id="CHEBI:58017"/>
        <dbReference type="EC" id="2.4.2.19"/>
    </reaction>
</comment>
<comment type="similarity">
    <text evidence="3 12">Belongs to the NadC/ModD family.</text>
</comment>
<evidence type="ECO:0000256" key="12">
    <source>
        <dbReference type="PIRNR" id="PIRNR006250"/>
    </source>
</evidence>
<evidence type="ECO:0000256" key="5">
    <source>
        <dbReference type="ARBA" id="ARBA00011944"/>
    </source>
</evidence>
<dbReference type="EMBL" id="CP000267">
    <property type="protein sequence ID" value="ABD69052.1"/>
    <property type="molecule type" value="Genomic_DNA"/>
</dbReference>
<dbReference type="GO" id="GO:0009435">
    <property type="term" value="P:NAD+ biosynthetic process"/>
    <property type="evidence" value="ECO:0007669"/>
    <property type="project" value="UniProtKB-UniPathway"/>
</dbReference>
<feature type="domain" description="Quinolinate phosphoribosyl transferase N-terminal" evidence="15">
    <location>
        <begin position="36"/>
        <end position="120"/>
    </location>
</feature>
<comment type="subunit">
    <text evidence="4">Hexamer formed by 3 homodimers.</text>
</comment>
<proteinExistence type="inferred from homology"/>
<evidence type="ECO:0000259" key="15">
    <source>
        <dbReference type="Pfam" id="PF02749"/>
    </source>
</evidence>
<accession>Q21YV1</accession>
<feature type="binding site" evidence="13">
    <location>
        <position position="110"/>
    </location>
    <ligand>
        <name>substrate</name>
    </ligand>
</feature>
<dbReference type="GO" id="GO:0034213">
    <property type="term" value="P:quinolinate catabolic process"/>
    <property type="evidence" value="ECO:0007669"/>
    <property type="project" value="TreeGrafter"/>
</dbReference>
<dbReference type="GO" id="GO:0005737">
    <property type="term" value="C:cytoplasm"/>
    <property type="evidence" value="ECO:0007669"/>
    <property type="project" value="TreeGrafter"/>
</dbReference>
<feature type="binding site" evidence="13">
    <location>
        <begin position="275"/>
        <end position="277"/>
    </location>
    <ligand>
        <name>substrate</name>
    </ligand>
</feature>
<evidence type="ECO:0000313" key="16">
    <source>
        <dbReference type="EMBL" id="ABD69052.1"/>
    </source>
</evidence>
<dbReference type="SUPFAM" id="SSF51690">
    <property type="entry name" value="Nicotinate/Quinolinate PRTase C-terminal domain-like"/>
    <property type="match status" value="1"/>
</dbReference>
<dbReference type="InterPro" id="IPR004393">
    <property type="entry name" value="NadC"/>
</dbReference>
<evidence type="ECO:0000256" key="10">
    <source>
        <dbReference type="ARBA" id="ARBA00047445"/>
    </source>
</evidence>
<comment type="function">
    <text evidence="1">Involved in the catabolism of quinolinic acid (QA).</text>
</comment>
<evidence type="ECO:0000256" key="7">
    <source>
        <dbReference type="ARBA" id="ARBA00022676"/>
    </source>
</evidence>
<keyword evidence="17" id="KW-1185">Reference proteome</keyword>
<dbReference type="InterPro" id="IPR037128">
    <property type="entry name" value="Quinolinate_PRibosylTase_N_sf"/>
</dbReference>
<dbReference type="FunFam" id="3.20.20.70:FF:000030">
    <property type="entry name" value="Nicotinate-nucleotide pyrophosphorylase, carboxylating"/>
    <property type="match status" value="1"/>
</dbReference>
<keyword evidence="6" id="KW-0662">Pyridine nucleotide biosynthesis</keyword>
<feature type="binding site" evidence="13">
    <location>
        <position position="170"/>
    </location>
    <ligand>
        <name>substrate</name>
    </ligand>
</feature>
<dbReference type="HOGENOM" id="CLU_039622_0_1_4"/>
<dbReference type="InterPro" id="IPR022412">
    <property type="entry name" value="Quinolinate_PRibosylTrfase_N"/>
</dbReference>
<evidence type="ECO:0000256" key="9">
    <source>
        <dbReference type="ARBA" id="ARBA00033102"/>
    </source>
</evidence>
<evidence type="ECO:0000256" key="13">
    <source>
        <dbReference type="PIRSR" id="PIRSR006250-1"/>
    </source>
</evidence>
<dbReference type="FunFam" id="3.90.1170.20:FF:000001">
    <property type="entry name" value="Nicotinate-nucleotide diphosphorylase (Carboxylating)"/>
    <property type="match status" value="1"/>
</dbReference>
<feature type="binding site" evidence="13">
    <location>
        <position position="180"/>
    </location>
    <ligand>
        <name>substrate</name>
    </ligand>
</feature>
<dbReference type="Gene3D" id="3.20.20.70">
    <property type="entry name" value="Aldolase class I"/>
    <property type="match status" value="1"/>
</dbReference>
<dbReference type="NCBIfam" id="TIGR00078">
    <property type="entry name" value="nadC"/>
    <property type="match status" value="1"/>
</dbReference>
<evidence type="ECO:0000256" key="6">
    <source>
        <dbReference type="ARBA" id="ARBA00022642"/>
    </source>
</evidence>
<name>Q21YV1_ALBFT</name>
<feature type="binding site" evidence="13">
    <location>
        <position position="210"/>
    </location>
    <ligand>
        <name>substrate</name>
    </ligand>
</feature>
<dbReference type="Pfam" id="PF02749">
    <property type="entry name" value="QRPTase_N"/>
    <property type="match status" value="1"/>
</dbReference>
<dbReference type="InterPro" id="IPR013785">
    <property type="entry name" value="Aldolase_TIM"/>
</dbReference>
<evidence type="ECO:0000256" key="3">
    <source>
        <dbReference type="ARBA" id="ARBA00009400"/>
    </source>
</evidence>
<evidence type="ECO:0000256" key="11">
    <source>
        <dbReference type="ARBA" id="ARBA00069173"/>
    </source>
</evidence>
<dbReference type="AlphaFoldDB" id="Q21YV1"/>
<evidence type="ECO:0000313" key="17">
    <source>
        <dbReference type="Proteomes" id="UP000008332"/>
    </source>
</evidence>
<sequence>MLSAMTSYFDFSDLAVAELARVDAARALEEDVGSGDLTAGLIDPACHARAHVLAREAAVICGAPWAQAALQQVDPAIRLQWLVLEGQRCEIDQVVLELQGPARALLTAERTVLNFLQLLSAVASKTAEYVAAVQSVPGSRAQIVDTRKTLPGLRLAQKYAVRAGGGSNHRLGLYDALLIKENHIAAAGGVAKVLRRAAVLAPEAKFVEIEVETLAQLKEALDAGAGMVLLDNMTLAQLQEAVQLNAGRAVLEVSGGVNMSTVRAIASTGVDRISIGALTKDVKAIDFSMRFASSPL</sequence>
<dbReference type="Pfam" id="PF01729">
    <property type="entry name" value="QRPTase_C"/>
    <property type="match status" value="1"/>
</dbReference>
<dbReference type="PIRSF" id="PIRSF006250">
    <property type="entry name" value="NadC_ModD"/>
    <property type="match status" value="1"/>
</dbReference>
<dbReference type="Gene3D" id="3.90.1170.20">
    <property type="entry name" value="Quinolinate phosphoribosyl transferase, N-terminal domain"/>
    <property type="match status" value="1"/>
</dbReference>
<evidence type="ECO:0000256" key="8">
    <source>
        <dbReference type="ARBA" id="ARBA00022679"/>
    </source>
</evidence>
<evidence type="ECO:0000259" key="14">
    <source>
        <dbReference type="Pfam" id="PF01729"/>
    </source>
</evidence>
<feature type="binding site" evidence="13">
    <location>
        <begin position="254"/>
        <end position="256"/>
    </location>
    <ligand>
        <name>substrate</name>
    </ligand>
</feature>
<dbReference type="eggNOG" id="COG0157">
    <property type="taxonomic scope" value="Bacteria"/>
</dbReference>
<organism evidence="16 17">
    <name type="scientific">Albidiferax ferrireducens (strain ATCC BAA-621 / DSM 15236 / T118)</name>
    <name type="common">Rhodoferax ferrireducens</name>
    <dbReference type="NCBI Taxonomy" id="338969"/>
    <lineage>
        <taxon>Bacteria</taxon>
        <taxon>Pseudomonadati</taxon>
        <taxon>Pseudomonadota</taxon>
        <taxon>Betaproteobacteria</taxon>
        <taxon>Burkholderiales</taxon>
        <taxon>Comamonadaceae</taxon>
        <taxon>Rhodoferax</taxon>
    </lineage>
</organism>
<dbReference type="InterPro" id="IPR002638">
    <property type="entry name" value="Quinolinate_PRibosylTrfase_C"/>
</dbReference>
<dbReference type="GO" id="GO:0004514">
    <property type="term" value="F:nicotinate-nucleotide diphosphorylase (carboxylating) activity"/>
    <property type="evidence" value="ECO:0007669"/>
    <property type="project" value="UniProtKB-EC"/>
</dbReference>